<evidence type="ECO:0000256" key="3">
    <source>
        <dbReference type="ARBA" id="ARBA00013142"/>
    </source>
</evidence>
<dbReference type="InterPro" id="IPR013342">
    <property type="entry name" value="Mandelate_racemase_C"/>
</dbReference>
<dbReference type="Gene3D" id="3.20.20.120">
    <property type="entry name" value="Enolase-like C-terminal domain"/>
    <property type="match status" value="1"/>
</dbReference>
<reference evidence="8 9" key="1">
    <citation type="journal article" date="2024" name="Curr. Microbiol.">
        <title>Luteibacter sahnii sp. nov., A Novel Yellow-Colored Xanthomonadin Pigment Producing Probiotic Bacterium from Healthy Rice Seed Microbiome.</title>
        <authorList>
            <person name="Jaiswal G."/>
            <person name="Rana R."/>
            <person name="Nayak P.K."/>
            <person name="Chouhan R."/>
            <person name="Gandhi S.G."/>
            <person name="Patel H.K."/>
            <person name="Patil P.B."/>
        </authorList>
    </citation>
    <scope>NUCLEOTIDE SEQUENCE [LARGE SCALE GENOMIC DNA]</scope>
    <source>
        <strain evidence="8 9">PPL201</strain>
    </source>
</reference>
<keyword evidence="9" id="KW-1185">Reference proteome</keyword>
<dbReference type="CDD" id="cd03324">
    <property type="entry name" value="rTSbeta_L-fuconate_dehydratase"/>
    <property type="match status" value="1"/>
</dbReference>
<dbReference type="Proteomes" id="UP001528850">
    <property type="component" value="Unassembled WGS sequence"/>
</dbReference>
<name>A0ABT6BCM7_9GAMM</name>
<proteinExistence type="predicted"/>
<evidence type="ECO:0000313" key="8">
    <source>
        <dbReference type="EMBL" id="MDF4025852.1"/>
    </source>
</evidence>
<dbReference type="SUPFAM" id="SSF51604">
    <property type="entry name" value="Enolase C-terminal domain-like"/>
    <property type="match status" value="1"/>
</dbReference>
<dbReference type="InterPro" id="IPR018110">
    <property type="entry name" value="Mandel_Rmase/mucon_lact_enz_CS"/>
</dbReference>
<evidence type="ECO:0000256" key="1">
    <source>
        <dbReference type="ARBA" id="ARBA00001737"/>
    </source>
</evidence>
<evidence type="ECO:0000256" key="2">
    <source>
        <dbReference type="ARBA" id="ARBA00001946"/>
    </source>
</evidence>
<dbReference type="InterPro" id="IPR034610">
    <property type="entry name" value="L-fuconate_dehydratase"/>
</dbReference>
<dbReference type="InterPro" id="IPR029065">
    <property type="entry name" value="Enolase_C-like"/>
</dbReference>
<dbReference type="RefSeq" id="WP_320551788.1">
    <property type="nucleotide sequence ID" value="NZ_JAQLOK010000004.1"/>
</dbReference>
<evidence type="ECO:0000259" key="7">
    <source>
        <dbReference type="SMART" id="SM00922"/>
    </source>
</evidence>
<evidence type="ECO:0000313" key="9">
    <source>
        <dbReference type="Proteomes" id="UP001528850"/>
    </source>
</evidence>
<dbReference type="SFLD" id="SFLDG00179">
    <property type="entry name" value="mandelate_racemase"/>
    <property type="match status" value="1"/>
</dbReference>
<dbReference type="SFLD" id="SFLDF00111">
    <property type="entry name" value="L-fuconate_dehydratase"/>
    <property type="match status" value="1"/>
</dbReference>
<sequence length="439" mass="47933">MVTITALDTFDVRFPTSLAHDGSDAMNPDPDYSAAYVVLRTNSPDGLAGYGLVFTIGRGNDVQTAALAALEHFVVGRTVDGIVGDLGAFARELNGDSQLRWLGPEKGVMHMAIGAVINAAWDLASRRAGKPLWRFIADMTPEQIVDQVDFRYLTDALTPAQALEILRAAEPHKRERIAQLEAEGYPAYTTSPGWLGYSDEKMQRLARQAVEDGFRTIKLKVGLRLEDDIRRCRLARETVGPDIAIAVDANQRWDVGTAIDWLRPLEDVGLAWVEEPTSPDDVLGHAAIRHAVSPTPISTGEHGQNRVIFKQLLQAGAVDLIQIDAARVGGVNENLAILLLAARFGVRVFPHAGGVGLCELVQHLAMADFVAITGRKEDRAIEFVDHLHEHFVDPVRIEHGRYRAPTAPGFSAQMHESSIRDHLFPHGIVWSALPLAAGG</sequence>
<keyword evidence="4" id="KW-0479">Metal-binding</keyword>
<protein>
    <recommendedName>
        <fullName evidence="3">L-fuconate dehydratase</fullName>
        <ecNumber evidence="3">4.2.1.68</ecNumber>
    </recommendedName>
</protein>
<dbReference type="SMART" id="SM00922">
    <property type="entry name" value="MR_MLE"/>
    <property type="match status" value="1"/>
</dbReference>
<comment type="caution">
    <text evidence="8">The sequence shown here is derived from an EMBL/GenBank/DDBJ whole genome shotgun (WGS) entry which is preliminary data.</text>
</comment>
<accession>A0ABT6BCM7</accession>
<dbReference type="Gene3D" id="3.30.390.10">
    <property type="entry name" value="Enolase-like, N-terminal domain"/>
    <property type="match status" value="1"/>
</dbReference>
<dbReference type="PANTHER" id="PTHR13794">
    <property type="entry name" value="ENOLASE SUPERFAMILY, MANDELATE RACEMASE"/>
    <property type="match status" value="1"/>
</dbReference>
<comment type="catalytic activity">
    <reaction evidence="1">
        <text>L-fuconate = 2-dehydro-3-deoxy-L-fuconate + H2O</text>
        <dbReference type="Rhea" id="RHEA:22772"/>
        <dbReference type="ChEBI" id="CHEBI:15377"/>
        <dbReference type="ChEBI" id="CHEBI:21291"/>
        <dbReference type="ChEBI" id="CHEBI:37448"/>
        <dbReference type="EC" id="4.2.1.68"/>
    </reaction>
</comment>
<dbReference type="PANTHER" id="PTHR13794:SF58">
    <property type="entry name" value="MITOCHONDRIAL ENOLASE SUPERFAMILY MEMBER 1"/>
    <property type="match status" value="1"/>
</dbReference>
<feature type="domain" description="Mandelate racemase/muconate lactonizing enzyme C-terminal" evidence="7">
    <location>
        <begin position="199"/>
        <end position="295"/>
    </location>
</feature>
<dbReference type="InterPro" id="IPR046945">
    <property type="entry name" value="RHMD-like"/>
</dbReference>
<dbReference type="Pfam" id="PF13378">
    <property type="entry name" value="MR_MLE_C"/>
    <property type="match status" value="1"/>
</dbReference>
<dbReference type="Pfam" id="PF02746">
    <property type="entry name" value="MR_MLE_N"/>
    <property type="match status" value="1"/>
</dbReference>
<dbReference type="SUPFAM" id="SSF54826">
    <property type="entry name" value="Enolase N-terminal domain-like"/>
    <property type="match status" value="1"/>
</dbReference>
<keyword evidence="5" id="KW-0460">Magnesium</keyword>
<evidence type="ECO:0000256" key="4">
    <source>
        <dbReference type="ARBA" id="ARBA00022723"/>
    </source>
</evidence>
<organism evidence="8 9">
    <name type="scientific">Luteibacter sahnii</name>
    <dbReference type="NCBI Taxonomy" id="3021977"/>
    <lineage>
        <taxon>Bacteria</taxon>
        <taxon>Pseudomonadati</taxon>
        <taxon>Pseudomonadota</taxon>
        <taxon>Gammaproteobacteria</taxon>
        <taxon>Lysobacterales</taxon>
        <taxon>Rhodanobacteraceae</taxon>
        <taxon>Luteibacter</taxon>
    </lineage>
</organism>
<dbReference type="InterPro" id="IPR036849">
    <property type="entry name" value="Enolase-like_C_sf"/>
</dbReference>
<dbReference type="EC" id="4.2.1.68" evidence="3"/>
<dbReference type="PROSITE" id="PS00909">
    <property type="entry name" value="MR_MLE_2"/>
    <property type="match status" value="1"/>
</dbReference>
<dbReference type="InterPro" id="IPR013341">
    <property type="entry name" value="Mandelate_racemase_N_dom"/>
</dbReference>
<dbReference type="SFLD" id="SFLDS00001">
    <property type="entry name" value="Enolase"/>
    <property type="match status" value="1"/>
</dbReference>
<comment type="cofactor">
    <cofactor evidence="2">
        <name>Mg(2+)</name>
        <dbReference type="ChEBI" id="CHEBI:18420"/>
    </cofactor>
</comment>
<dbReference type="EMBL" id="JARJJS010000003">
    <property type="protein sequence ID" value="MDF4025852.1"/>
    <property type="molecule type" value="Genomic_DNA"/>
</dbReference>
<evidence type="ECO:0000256" key="5">
    <source>
        <dbReference type="ARBA" id="ARBA00022842"/>
    </source>
</evidence>
<keyword evidence="6" id="KW-0456">Lyase</keyword>
<dbReference type="InterPro" id="IPR029017">
    <property type="entry name" value="Enolase-like_N"/>
</dbReference>
<evidence type="ECO:0000256" key="6">
    <source>
        <dbReference type="ARBA" id="ARBA00023239"/>
    </source>
</evidence>
<gene>
    <name evidence="8" type="ORF">P3W24_12820</name>
</gene>